<dbReference type="GO" id="GO:0016787">
    <property type="term" value="F:hydrolase activity"/>
    <property type="evidence" value="ECO:0007669"/>
    <property type="project" value="UniProtKB-KW"/>
</dbReference>
<organism evidence="1 2">
    <name type="scientific">Mycolicibacterium pallens</name>
    <dbReference type="NCBI Taxonomy" id="370524"/>
    <lineage>
        <taxon>Bacteria</taxon>
        <taxon>Bacillati</taxon>
        <taxon>Actinomycetota</taxon>
        <taxon>Actinomycetes</taxon>
        <taxon>Mycobacteriales</taxon>
        <taxon>Mycobacteriaceae</taxon>
        <taxon>Mycolicibacterium</taxon>
    </lineage>
</organism>
<gene>
    <name evidence="1" type="ORF">K0O64_17695</name>
</gene>
<accession>A0ABX8VFW5</accession>
<dbReference type="Gene3D" id="3.40.710.10">
    <property type="entry name" value="DD-peptidase/beta-lactamase superfamily"/>
    <property type="match status" value="1"/>
</dbReference>
<dbReference type="InterPro" id="IPR012338">
    <property type="entry name" value="Beta-lactam/transpept-like"/>
</dbReference>
<proteinExistence type="predicted"/>
<reference evidence="1 2" key="1">
    <citation type="submission" date="2021-07" db="EMBL/GenBank/DDBJ databases">
        <title>Whole genome sequencing of non-tuberculosis mycobacteria type-strains.</title>
        <authorList>
            <person name="Igarashi Y."/>
            <person name="Osugi A."/>
            <person name="Mitarai S."/>
        </authorList>
    </citation>
    <scope>NUCLEOTIDE SEQUENCE [LARGE SCALE GENOMIC DNA]</scope>
    <source>
        <strain evidence="1 2">JCM 16370</strain>
    </source>
</reference>
<dbReference type="RefSeq" id="WP_156909737.1">
    <property type="nucleotide sequence ID" value="NZ_BAAAVX010000050.1"/>
</dbReference>
<dbReference type="EMBL" id="CP080333">
    <property type="protein sequence ID" value="QYL14993.1"/>
    <property type="molecule type" value="Genomic_DNA"/>
</dbReference>
<evidence type="ECO:0000313" key="1">
    <source>
        <dbReference type="EMBL" id="QYL14993.1"/>
    </source>
</evidence>
<dbReference type="Proteomes" id="UP000825367">
    <property type="component" value="Chromosome"/>
</dbReference>
<dbReference type="SUPFAM" id="SSF56601">
    <property type="entry name" value="beta-lactamase/transpeptidase-like"/>
    <property type="match status" value="1"/>
</dbReference>
<name>A0ABX8VFW5_9MYCO</name>
<keyword evidence="1" id="KW-0378">Hydrolase</keyword>
<keyword evidence="2" id="KW-1185">Reference proteome</keyword>
<evidence type="ECO:0000313" key="2">
    <source>
        <dbReference type="Proteomes" id="UP000825367"/>
    </source>
</evidence>
<sequence length="279" mass="28654">MTAARGRHRVWLVAGIALFGTLALAAGIVIGTHVPRRAPDDSLAAAFARLQASLHATVGIAIGPVGSGQEPLVLGDFRSGAAWSTIKVPLVIAALRAENPPVVTPAMTAAITESDNAAAESLWTGLGDPTGAAQAVDAVLRQAGDPTSVESRRIRPEFSAFGQTEWALADQVRFVSAAWCDRSNAPVFALMGQVDAAQRWGIGVVDGARFKGGWGPSVTGGYLVRQVGVLVTPAGATAIALAAQPDSGRFEDGTADLSTIADWLMSHRAALPTGSCASP</sequence>
<protein>
    <submittedName>
        <fullName evidence="1">Class A beta-lactamase-related serine hydrolase</fullName>
    </submittedName>
</protein>